<accession>S9PBC4</accession>
<proteinExistence type="predicted"/>
<dbReference type="RefSeq" id="WP_002628665.1">
    <property type="nucleotide sequence ID" value="NZ_ANAH02000009.1"/>
</dbReference>
<organism evidence="2 3">
    <name type="scientific">Cystobacter fuscus (strain ATCC 25194 / DSM 2262 / NBRC 100088 / M29)</name>
    <dbReference type="NCBI Taxonomy" id="1242864"/>
    <lineage>
        <taxon>Bacteria</taxon>
        <taxon>Pseudomonadati</taxon>
        <taxon>Myxococcota</taxon>
        <taxon>Myxococcia</taxon>
        <taxon>Myxococcales</taxon>
        <taxon>Cystobacterineae</taxon>
        <taxon>Archangiaceae</taxon>
        <taxon>Cystobacter</taxon>
    </lineage>
</organism>
<sequence length="49" mass="5277">MDNEKKVAESAIELPKSDEKKAEKSLFRIKTVKTGIKAAMQGCTDGPGP</sequence>
<gene>
    <name evidence="2" type="ORF">D187_010324</name>
</gene>
<feature type="region of interest" description="Disordered" evidence="1">
    <location>
        <begin position="1"/>
        <end position="20"/>
    </location>
</feature>
<name>S9PBC4_CYSF2</name>
<keyword evidence="3" id="KW-1185">Reference proteome</keyword>
<evidence type="ECO:0000256" key="1">
    <source>
        <dbReference type="SAM" id="MobiDB-lite"/>
    </source>
</evidence>
<dbReference type="EMBL" id="ANAH02000009">
    <property type="protein sequence ID" value="EPX61705.1"/>
    <property type="molecule type" value="Genomic_DNA"/>
</dbReference>
<reference evidence="2" key="1">
    <citation type="submission" date="2013-05" db="EMBL/GenBank/DDBJ databases">
        <title>Genome assembly of Cystobacter fuscus DSM 2262.</title>
        <authorList>
            <person name="Sharma G."/>
            <person name="Khatri I."/>
            <person name="Kaur C."/>
            <person name="Mayilraj S."/>
            <person name="Subramanian S."/>
        </authorList>
    </citation>
    <scope>NUCLEOTIDE SEQUENCE [LARGE SCALE GENOMIC DNA]</scope>
    <source>
        <strain evidence="2">DSM 2262</strain>
    </source>
</reference>
<evidence type="ECO:0000313" key="2">
    <source>
        <dbReference type="EMBL" id="EPX61705.1"/>
    </source>
</evidence>
<protein>
    <submittedName>
        <fullName evidence="2">Uncharacterized protein</fullName>
    </submittedName>
</protein>
<evidence type="ECO:0000313" key="3">
    <source>
        <dbReference type="Proteomes" id="UP000011682"/>
    </source>
</evidence>
<dbReference type="AlphaFoldDB" id="S9PBC4"/>
<dbReference type="Proteomes" id="UP000011682">
    <property type="component" value="Unassembled WGS sequence"/>
</dbReference>
<comment type="caution">
    <text evidence="2">The sequence shown here is derived from an EMBL/GenBank/DDBJ whole genome shotgun (WGS) entry which is preliminary data.</text>
</comment>